<comment type="caution">
    <text evidence="3">The sequence shown here is derived from an EMBL/GenBank/DDBJ whole genome shotgun (WGS) entry which is preliminary data.</text>
</comment>
<feature type="compositionally biased region" description="Polar residues" evidence="1">
    <location>
        <begin position="26"/>
        <end position="36"/>
    </location>
</feature>
<keyword evidence="4" id="KW-1185">Reference proteome</keyword>
<evidence type="ECO:0000313" key="3">
    <source>
        <dbReference type="EMBL" id="TPG49513.1"/>
    </source>
</evidence>
<gene>
    <name evidence="3" type="ORF">EAH89_21095</name>
</gene>
<name>A0A502FK80_9PROT</name>
<evidence type="ECO:0000259" key="2">
    <source>
        <dbReference type="Pfam" id="PF12200"/>
    </source>
</evidence>
<proteinExistence type="predicted"/>
<feature type="region of interest" description="Disordered" evidence="1">
    <location>
        <begin position="18"/>
        <end position="48"/>
    </location>
</feature>
<organism evidence="3 4">
    <name type="scientific">Muricoccus nepalensis</name>
    <dbReference type="NCBI Taxonomy" id="1854500"/>
    <lineage>
        <taxon>Bacteria</taxon>
        <taxon>Pseudomonadati</taxon>
        <taxon>Pseudomonadota</taxon>
        <taxon>Alphaproteobacteria</taxon>
        <taxon>Acetobacterales</taxon>
        <taxon>Roseomonadaceae</taxon>
        <taxon>Muricoccus</taxon>
    </lineage>
</organism>
<dbReference type="AlphaFoldDB" id="A0A502FK80"/>
<dbReference type="OrthoDB" id="9812045at2"/>
<evidence type="ECO:0000313" key="4">
    <source>
        <dbReference type="Proteomes" id="UP000317078"/>
    </source>
</evidence>
<dbReference type="InterPro" id="IPR022016">
    <property type="entry name" value="DUF3597"/>
</dbReference>
<dbReference type="Proteomes" id="UP000317078">
    <property type="component" value="Unassembled WGS sequence"/>
</dbReference>
<protein>
    <submittedName>
        <fullName evidence="3">DUF3597 domain-containing protein</fullName>
    </submittedName>
</protein>
<sequence>MSLFDTIKSKIFGHKAEAATPGGIGTPTSSSANAGSPTPDTTAGAGGGVDVEAVLKDMASKNAQPLNWQTSIVDLMKLLGLDSSLANRKELAGELGYTGSTDDSASMNIWLQKQVMQKLAENGGKVPESLKG</sequence>
<dbReference type="SUPFAM" id="SSF158634">
    <property type="entry name" value="RPA2825-like"/>
    <property type="match status" value="1"/>
</dbReference>
<accession>A0A502FK80</accession>
<dbReference type="RefSeq" id="WP_140885717.1">
    <property type="nucleotide sequence ID" value="NZ_RCZP01000028.1"/>
</dbReference>
<dbReference type="Pfam" id="PF12200">
    <property type="entry name" value="DUF3597"/>
    <property type="match status" value="1"/>
</dbReference>
<dbReference type="EMBL" id="RCZP01000028">
    <property type="protein sequence ID" value="TPG49513.1"/>
    <property type="molecule type" value="Genomic_DNA"/>
</dbReference>
<evidence type="ECO:0000256" key="1">
    <source>
        <dbReference type="SAM" id="MobiDB-lite"/>
    </source>
</evidence>
<feature type="domain" description="DUF3597" evidence="2">
    <location>
        <begin position="3"/>
        <end position="127"/>
    </location>
</feature>
<reference evidence="3 4" key="1">
    <citation type="journal article" date="2019" name="Environ. Microbiol.">
        <title>Species interactions and distinct microbial communities in high Arctic permafrost affected cryosols are associated with the CH4 and CO2 gas fluxes.</title>
        <authorList>
            <person name="Altshuler I."/>
            <person name="Hamel J."/>
            <person name="Turney S."/>
            <person name="Magnuson E."/>
            <person name="Levesque R."/>
            <person name="Greer C."/>
            <person name="Whyte L.G."/>
        </authorList>
    </citation>
    <scope>NUCLEOTIDE SEQUENCE [LARGE SCALE GENOMIC DNA]</scope>
    <source>
        <strain evidence="3 4">S9.3B</strain>
    </source>
</reference>